<name>N6UXE6_DENPD</name>
<dbReference type="HOGENOM" id="CLU_183232_0_0_1"/>
<feature type="compositionally biased region" description="Polar residues" evidence="1">
    <location>
        <begin position="86"/>
        <end position="97"/>
    </location>
</feature>
<evidence type="ECO:0000313" key="2">
    <source>
        <dbReference type="EMBL" id="ENN83557.1"/>
    </source>
</evidence>
<organism evidence="2">
    <name type="scientific">Dendroctonus ponderosae</name>
    <name type="common">Mountain pine beetle</name>
    <dbReference type="NCBI Taxonomy" id="77166"/>
    <lineage>
        <taxon>Eukaryota</taxon>
        <taxon>Metazoa</taxon>
        <taxon>Ecdysozoa</taxon>
        <taxon>Arthropoda</taxon>
        <taxon>Hexapoda</taxon>
        <taxon>Insecta</taxon>
        <taxon>Pterygota</taxon>
        <taxon>Neoptera</taxon>
        <taxon>Endopterygota</taxon>
        <taxon>Coleoptera</taxon>
        <taxon>Polyphaga</taxon>
        <taxon>Cucujiformia</taxon>
        <taxon>Curculionidae</taxon>
        <taxon>Scolytinae</taxon>
        <taxon>Dendroctonus</taxon>
    </lineage>
</organism>
<gene>
    <name evidence="2" type="ORF">YQE_00088</name>
</gene>
<accession>N6UXE6</accession>
<reference evidence="2" key="1">
    <citation type="journal article" date="2013" name="Genome Biol.">
        <title>Draft genome of the mountain pine beetle, Dendroctonus ponderosae Hopkins, a major forest pest.</title>
        <authorList>
            <person name="Keeling C.I."/>
            <person name="Yuen M.M."/>
            <person name="Liao N.Y."/>
            <person name="Docking T.R."/>
            <person name="Chan S.K."/>
            <person name="Taylor G.A."/>
            <person name="Palmquist D.L."/>
            <person name="Jackman S.D."/>
            <person name="Nguyen A."/>
            <person name="Li M."/>
            <person name="Henderson H."/>
            <person name="Janes J.K."/>
            <person name="Zhao Y."/>
            <person name="Pandoh P."/>
            <person name="Moore R."/>
            <person name="Sperling F.A."/>
            <person name="Huber D.P."/>
            <person name="Birol I."/>
            <person name="Jones S.J."/>
            <person name="Bohlmann J."/>
        </authorList>
    </citation>
    <scope>NUCLEOTIDE SEQUENCE</scope>
</reference>
<feature type="non-terminal residue" evidence="2">
    <location>
        <position position="1"/>
    </location>
</feature>
<dbReference type="EMBL" id="KB734465">
    <property type="protein sequence ID" value="ENN83557.1"/>
    <property type="molecule type" value="Genomic_DNA"/>
</dbReference>
<sequence>MAIDAPWFVRNSQIYRGLEWEPLRDFLPRKAASTFEKAENHPFVELRNAVDYSPEDAGPSKKRPRHQMAHQGNRHTDARAEPFLQKTASFKGQLPKT</sequence>
<feature type="region of interest" description="Disordered" evidence="1">
    <location>
        <begin position="49"/>
        <end position="97"/>
    </location>
</feature>
<evidence type="ECO:0000256" key="1">
    <source>
        <dbReference type="SAM" id="MobiDB-lite"/>
    </source>
</evidence>
<protein>
    <submittedName>
        <fullName evidence="2">Uncharacterized protein</fullName>
    </submittedName>
</protein>
<dbReference type="AlphaFoldDB" id="N6UXE6"/>
<proteinExistence type="predicted"/>